<dbReference type="Pfam" id="PF00385">
    <property type="entry name" value="Chromo"/>
    <property type="match status" value="1"/>
</dbReference>
<dbReference type="InterPro" id="IPR023780">
    <property type="entry name" value="Chromo_domain"/>
</dbReference>
<dbReference type="InterPro" id="IPR016197">
    <property type="entry name" value="Chromo-like_dom_sf"/>
</dbReference>
<proteinExistence type="predicted"/>
<sequence>FPSREHARPGPVVTTNGEEEFEVEAITDRRRRGRGWQYFVTWRGYPESAGSWLPGKE</sequence>
<dbReference type="GeneID" id="72000403"/>
<dbReference type="Proteomes" id="UP000814176">
    <property type="component" value="Unassembled WGS sequence"/>
</dbReference>
<feature type="domain" description="Chromo" evidence="2">
    <location>
        <begin position="21"/>
        <end position="57"/>
    </location>
</feature>
<feature type="region of interest" description="Disordered" evidence="1">
    <location>
        <begin position="1"/>
        <end position="20"/>
    </location>
</feature>
<dbReference type="RefSeq" id="XP_047773377.1">
    <property type="nucleotide sequence ID" value="XM_047919671.1"/>
</dbReference>
<dbReference type="Gene3D" id="2.40.50.40">
    <property type="match status" value="1"/>
</dbReference>
<dbReference type="PROSITE" id="PS50013">
    <property type="entry name" value="CHROMO_2"/>
    <property type="match status" value="1"/>
</dbReference>
<feature type="non-terminal residue" evidence="3">
    <location>
        <position position="57"/>
    </location>
</feature>
<name>A0ABQ8K1F2_9APHY</name>
<accession>A0ABQ8K1F2</accession>
<dbReference type="EMBL" id="JADCUA010000034">
    <property type="protein sequence ID" value="KAH9830014.1"/>
    <property type="molecule type" value="Genomic_DNA"/>
</dbReference>
<dbReference type="InterPro" id="IPR000953">
    <property type="entry name" value="Chromo/chromo_shadow_dom"/>
</dbReference>
<feature type="non-terminal residue" evidence="3">
    <location>
        <position position="1"/>
    </location>
</feature>
<protein>
    <recommendedName>
        <fullName evidence="2">Chromo domain-containing protein</fullName>
    </recommendedName>
</protein>
<evidence type="ECO:0000313" key="4">
    <source>
        <dbReference type="Proteomes" id="UP000814176"/>
    </source>
</evidence>
<comment type="caution">
    <text evidence="3">The sequence shown here is derived from an EMBL/GenBank/DDBJ whole genome shotgun (WGS) entry which is preliminary data.</text>
</comment>
<evidence type="ECO:0000313" key="3">
    <source>
        <dbReference type="EMBL" id="KAH9830014.1"/>
    </source>
</evidence>
<evidence type="ECO:0000256" key="1">
    <source>
        <dbReference type="SAM" id="MobiDB-lite"/>
    </source>
</evidence>
<organism evidence="3 4">
    <name type="scientific">Rhodofomes roseus</name>
    <dbReference type="NCBI Taxonomy" id="34475"/>
    <lineage>
        <taxon>Eukaryota</taxon>
        <taxon>Fungi</taxon>
        <taxon>Dikarya</taxon>
        <taxon>Basidiomycota</taxon>
        <taxon>Agaricomycotina</taxon>
        <taxon>Agaricomycetes</taxon>
        <taxon>Polyporales</taxon>
        <taxon>Rhodofomes</taxon>
    </lineage>
</organism>
<gene>
    <name evidence="3" type="ORF">C8Q71DRAFT_671582</name>
</gene>
<reference evidence="3 4" key="1">
    <citation type="journal article" date="2021" name="Environ. Microbiol.">
        <title>Gene family expansions and transcriptome signatures uncover fungal adaptations to wood decay.</title>
        <authorList>
            <person name="Hage H."/>
            <person name="Miyauchi S."/>
            <person name="Viragh M."/>
            <person name="Drula E."/>
            <person name="Min B."/>
            <person name="Chaduli D."/>
            <person name="Navarro D."/>
            <person name="Favel A."/>
            <person name="Norest M."/>
            <person name="Lesage-Meessen L."/>
            <person name="Balint B."/>
            <person name="Merenyi Z."/>
            <person name="de Eugenio L."/>
            <person name="Morin E."/>
            <person name="Martinez A.T."/>
            <person name="Baldrian P."/>
            <person name="Stursova M."/>
            <person name="Martinez M.J."/>
            <person name="Novotny C."/>
            <person name="Magnuson J.K."/>
            <person name="Spatafora J.W."/>
            <person name="Maurice S."/>
            <person name="Pangilinan J."/>
            <person name="Andreopoulos W."/>
            <person name="LaButti K."/>
            <person name="Hundley H."/>
            <person name="Na H."/>
            <person name="Kuo A."/>
            <person name="Barry K."/>
            <person name="Lipzen A."/>
            <person name="Henrissat B."/>
            <person name="Riley R."/>
            <person name="Ahrendt S."/>
            <person name="Nagy L.G."/>
            <person name="Grigoriev I.V."/>
            <person name="Martin F."/>
            <person name="Rosso M.N."/>
        </authorList>
    </citation>
    <scope>NUCLEOTIDE SEQUENCE [LARGE SCALE GENOMIC DNA]</scope>
    <source>
        <strain evidence="3 4">CIRM-BRFM 1785</strain>
    </source>
</reference>
<dbReference type="SUPFAM" id="SSF54160">
    <property type="entry name" value="Chromo domain-like"/>
    <property type="match status" value="1"/>
</dbReference>
<keyword evidence="4" id="KW-1185">Reference proteome</keyword>
<evidence type="ECO:0000259" key="2">
    <source>
        <dbReference type="PROSITE" id="PS50013"/>
    </source>
</evidence>